<dbReference type="Proteomes" id="UP000005396">
    <property type="component" value="Unassembled WGS sequence"/>
</dbReference>
<dbReference type="EMBL" id="ABCC02000026">
    <property type="protein sequence ID" value="EDP16876.1"/>
    <property type="molecule type" value="Genomic_DNA"/>
</dbReference>
<gene>
    <name evidence="1" type="ORF">CLOBOL_02790</name>
</gene>
<comment type="caution">
    <text evidence="1">The sequence shown here is derived from an EMBL/GenBank/DDBJ whole genome shotgun (WGS) entry which is preliminary data.</text>
</comment>
<dbReference type="PaxDb" id="411902-CLOBOL_02790"/>
<evidence type="ECO:0000313" key="2">
    <source>
        <dbReference type="Proteomes" id="UP000005396"/>
    </source>
</evidence>
<evidence type="ECO:0000313" key="1">
    <source>
        <dbReference type="EMBL" id="EDP16876.1"/>
    </source>
</evidence>
<accession>A8RQN9</accession>
<protein>
    <submittedName>
        <fullName evidence="1">Uncharacterized protein</fullName>
    </submittedName>
</protein>
<sequence>MKNPRKSCWTGGLRIFLLSLLDGREGDITEGKVDFCP</sequence>
<dbReference type="HOGENOM" id="CLU_3342183_0_0_9"/>
<reference evidence="1 2" key="1">
    <citation type="submission" date="2007-08" db="EMBL/GenBank/DDBJ databases">
        <authorList>
            <person name="Fulton L."/>
            <person name="Clifton S."/>
            <person name="Fulton B."/>
            <person name="Xu J."/>
            <person name="Minx P."/>
            <person name="Pepin K.H."/>
            <person name="Johnson M."/>
            <person name="Thiruvilangam P."/>
            <person name="Bhonagiri V."/>
            <person name="Nash W.E."/>
            <person name="Mardis E.R."/>
            <person name="Wilson R.K."/>
        </authorList>
    </citation>
    <scope>NUCLEOTIDE SEQUENCE [LARGE SCALE GENOMIC DNA]</scope>
    <source>
        <strain evidence="2">ATCC BAA-613 / DSM 15670 / CCUG 46953 / JCM 12243 / WAL 16351</strain>
    </source>
</reference>
<name>A8RQN9_ENTBW</name>
<dbReference type="AlphaFoldDB" id="A8RQN9"/>
<reference evidence="1 2" key="2">
    <citation type="submission" date="2007-09" db="EMBL/GenBank/DDBJ databases">
        <title>Draft genome sequence of Clostridium bolteae (ATCC BAA-613).</title>
        <authorList>
            <person name="Sudarsanam P."/>
            <person name="Ley R."/>
            <person name="Guruge J."/>
            <person name="Turnbaugh P.J."/>
            <person name="Mahowald M."/>
            <person name="Liep D."/>
            <person name="Gordon J."/>
        </authorList>
    </citation>
    <scope>NUCLEOTIDE SEQUENCE [LARGE SCALE GENOMIC DNA]</scope>
    <source>
        <strain evidence="2">ATCC BAA-613 / DSM 15670 / CCUG 46953 / JCM 12243 / WAL 16351</strain>
    </source>
</reference>
<organism evidence="1 2">
    <name type="scientific">Enterocloster bolteae (strain ATCC BAA-613 / DSM 15670 / CCUG 46953 / JCM 12243 / WAL 16351)</name>
    <name type="common">Clostridium bolteae</name>
    <dbReference type="NCBI Taxonomy" id="411902"/>
    <lineage>
        <taxon>Bacteria</taxon>
        <taxon>Bacillati</taxon>
        <taxon>Bacillota</taxon>
        <taxon>Clostridia</taxon>
        <taxon>Lachnospirales</taxon>
        <taxon>Lachnospiraceae</taxon>
        <taxon>Enterocloster</taxon>
    </lineage>
</organism>
<proteinExistence type="predicted"/>